<dbReference type="EMBL" id="JAVFHQ010000002">
    <property type="protein sequence ID" value="KAK4549988.1"/>
    <property type="molecule type" value="Genomic_DNA"/>
</dbReference>
<dbReference type="PROSITE" id="PS50181">
    <property type="entry name" value="FBOX"/>
    <property type="match status" value="1"/>
</dbReference>
<reference evidence="2 3" key="1">
    <citation type="submission" date="2021-11" db="EMBL/GenBank/DDBJ databases">
        <title>Black yeast isolated from Biological Soil Crust.</title>
        <authorList>
            <person name="Kurbessoian T."/>
        </authorList>
    </citation>
    <scope>NUCLEOTIDE SEQUENCE [LARGE SCALE GENOMIC DNA]</scope>
    <source>
        <strain evidence="2 3">CCFEE 5522</strain>
    </source>
</reference>
<sequence length="404" mass="46294">MTTLPDDVMLVVLSHTDIDTFLERRLLNRKLHALIKTHIHGLTKAVAQGAFPKQTRILLNGGDSRDPAHAGASLRWLKALRYQQLAAILLERRSLHAISAEDPLGDDLIHQLALGWRVLQRFAEISREVDACPSRDLPLRDLKRSQLAPTERDTAIEIACLRELEICARRIVYVETLPAQALKAYKSLRHRELLKEIFGSPRTPSPAHDDADVKNDHEFIANPWVFSQVAKSGAEVFWRSWWGKVTGSPEDVDSSKLDIEAAWRRKEPLLKTYEAQGILCIDRQLNRIMAHLRRRYKSSHDPPILQSTMLSDNFEPLLVARERQRLTEAGELAPDFVLTGVRIEQTLDWEAFGAKPNVHIRVVDEEARRQRRRASGFLVKQPVLLPGYEELLTEWDEGWVQRRN</sequence>
<proteinExistence type="predicted"/>
<evidence type="ECO:0000259" key="1">
    <source>
        <dbReference type="PROSITE" id="PS50181"/>
    </source>
</evidence>
<name>A0AAV9JWI7_9PEZI</name>
<comment type="caution">
    <text evidence="2">The sequence shown here is derived from an EMBL/GenBank/DDBJ whole genome shotgun (WGS) entry which is preliminary data.</text>
</comment>
<gene>
    <name evidence="2" type="ORF">LTR36_002955</name>
</gene>
<evidence type="ECO:0000313" key="2">
    <source>
        <dbReference type="EMBL" id="KAK4549988.1"/>
    </source>
</evidence>
<dbReference type="InterPro" id="IPR001810">
    <property type="entry name" value="F-box_dom"/>
</dbReference>
<feature type="domain" description="F-box" evidence="1">
    <location>
        <begin position="1"/>
        <end position="46"/>
    </location>
</feature>
<dbReference type="AlphaFoldDB" id="A0AAV9JWI7"/>
<evidence type="ECO:0000313" key="3">
    <source>
        <dbReference type="Proteomes" id="UP001324427"/>
    </source>
</evidence>
<protein>
    <recommendedName>
        <fullName evidence="1">F-box domain-containing protein</fullName>
    </recommendedName>
</protein>
<accession>A0AAV9JWI7</accession>
<dbReference type="Proteomes" id="UP001324427">
    <property type="component" value="Unassembled WGS sequence"/>
</dbReference>
<keyword evidence="3" id="KW-1185">Reference proteome</keyword>
<organism evidence="2 3">
    <name type="scientific">Oleoguttula mirabilis</name>
    <dbReference type="NCBI Taxonomy" id="1507867"/>
    <lineage>
        <taxon>Eukaryota</taxon>
        <taxon>Fungi</taxon>
        <taxon>Dikarya</taxon>
        <taxon>Ascomycota</taxon>
        <taxon>Pezizomycotina</taxon>
        <taxon>Dothideomycetes</taxon>
        <taxon>Dothideomycetidae</taxon>
        <taxon>Mycosphaerellales</taxon>
        <taxon>Teratosphaeriaceae</taxon>
        <taxon>Oleoguttula</taxon>
    </lineage>
</organism>